<dbReference type="GO" id="GO:0042242">
    <property type="term" value="F:cobyrinic acid a,c-diamide synthase activity"/>
    <property type="evidence" value="ECO:0007669"/>
    <property type="project" value="InterPro"/>
</dbReference>
<dbReference type="Pfam" id="PF07685">
    <property type="entry name" value="GATase_3"/>
    <property type="match status" value="1"/>
</dbReference>
<dbReference type="EMBL" id="FSRO01000001">
    <property type="protein sequence ID" value="SIO13656.1"/>
    <property type="molecule type" value="Genomic_DNA"/>
</dbReference>
<dbReference type="PROSITE" id="PS51274">
    <property type="entry name" value="GATASE_COBBQ"/>
    <property type="match status" value="1"/>
</dbReference>
<dbReference type="NCBIfam" id="TIGR00379">
    <property type="entry name" value="cobB"/>
    <property type="match status" value="1"/>
</dbReference>
<comment type="cofactor">
    <cofactor evidence="1">
        <name>Mg(2+)</name>
        <dbReference type="ChEBI" id="CHEBI:18420"/>
    </cofactor>
</comment>
<keyword evidence="9" id="KW-0315">Glutamine amidotransferase</keyword>
<dbReference type="SUPFAM" id="SSF52317">
    <property type="entry name" value="Class I glutamine amidotransferase-like"/>
    <property type="match status" value="1"/>
</dbReference>
<dbReference type="Gene3D" id="3.40.50.880">
    <property type="match status" value="1"/>
</dbReference>
<feature type="domain" description="CobQ/CobB/MinD/ParA nucleotide binding" evidence="10">
    <location>
        <begin position="8"/>
        <end position="184"/>
    </location>
</feature>
<dbReference type="STRING" id="44575.SAMN05216419_105513"/>
<organism evidence="12 13">
    <name type="scientific">Nitrosomonas cryotolerans ATCC 49181</name>
    <dbReference type="NCBI Taxonomy" id="1131553"/>
    <lineage>
        <taxon>Bacteria</taxon>
        <taxon>Pseudomonadati</taxon>
        <taxon>Pseudomonadota</taxon>
        <taxon>Betaproteobacteria</taxon>
        <taxon>Nitrosomonadales</taxon>
        <taxon>Nitrosomonadaceae</taxon>
        <taxon>Nitrosomonas</taxon>
    </lineage>
</organism>
<evidence type="ECO:0000256" key="7">
    <source>
        <dbReference type="ARBA" id="ARBA00022840"/>
    </source>
</evidence>
<accession>A0A1N6H1M9</accession>
<dbReference type="CDD" id="cd03130">
    <property type="entry name" value="GATase1_CobB"/>
    <property type="match status" value="1"/>
</dbReference>
<proteinExistence type="inferred from homology"/>
<dbReference type="SUPFAM" id="SSF52540">
    <property type="entry name" value="P-loop containing nucleoside triphosphate hydrolases"/>
    <property type="match status" value="1"/>
</dbReference>
<feature type="domain" description="CobB/CobQ-like glutamine amidotransferase" evidence="11">
    <location>
        <begin position="242"/>
        <end position="421"/>
    </location>
</feature>
<evidence type="ECO:0000256" key="8">
    <source>
        <dbReference type="ARBA" id="ARBA00022842"/>
    </source>
</evidence>
<evidence type="ECO:0000313" key="13">
    <source>
        <dbReference type="Proteomes" id="UP000185062"/>
    </source>
</evidence>
<dbReference type="InterPro" id="IPR011698">
    <property type="entry name" value="GATase_3"/>
</dbReference>
<dbReference type="RefSeq" id="WP_036574286.1">
    <property type="nucleotide sequence ID" value="NZ_FSRO01000001.1"/>
</dbReference>
<keyword evidence="8" id="KW-0460">Magnesium</keyword>
<evidence type="ECO:0000256" key="2">
    <source>
        <dbReference type="ARBA" id="ARBA00004953"/>
    </source>
</evidence>
<evidence type="ECO:0000256" key="9">
    <source>
        <dbReference type="ARBA" id="ARBA00022962"/>
    </source>
</evidence>
<dbReference type="eggNOG" id="COG1797">
    <property type="taxonomic scope" value="Bacteria"/>
</dbReference>
<dbReference type="InterPro" id="IPR004484">
    <property type="entry name" value="CbiA/CobB_synth"/>
</dbReference>
<dbReference type="AlphaFoldDB" id="A0A1N6H1M9"/>
<dbReference type="Pfam" id="PF01656">
    <property type="entry name" value="CbiA"/>
    <property type="match status" value="1"/>
</dbReference>
<evidence type="ECO:0000256" key="1">
    <source>
        <dbReference type="ARBA" id="ARBA00001946"/>
    </source>
</evidence>
<evidence type="ECO:0000259" key="11">
    <source>
        <dbReference type="Pfam" id="PF07685"/>
    </source>
</evidence>
<dbReference type="CDD" id="cd05388">
    <property type="entry name" value="CobB_N"/>
    <property type="match status" value="1"/>
</dbReference>
<name>A0A1N6H1M9_9PROT</name>
<evidence type="ECO:0000256" key="6">
    <source>
        <dbReference type="ARBA" id="ARBA00022741"/>
    </source>
</evidence>
<sequence length="433" mass="47072">MKYCPALLVAAPASGQGKTTITAALARLHRNQGRRVHVFKTGPDFLDPMILERASGNPVYQLDLWMGGQSHCRQLLYQAATQADLILIEGVMGLYDGQPSSADLAILFNIPVVAVIDATAMAQTWGAVAHGLASYQAGLTVFGVFANQVASPAHIAMVKESLPSNLSWLGALSRNEKFPLPSRHLGLVQANEIDDIDQRLNALAEHLAQTPLSILPPAVGFTPPDIAFTQRTLIPQTLKGIRIAIARDKAFSFIYHANLDLLQAMGAELIFFSPLADTMLPEVDSLYLPSGYPELHLQALQDNTAMHHAIRDHHAASKPIVAECGGMLYLLTTLTNSKGQIANMVGILQGQAVMQTRLVNLGLHSAPFPNGELRGHTFHYSRLEISAECSALTRPTRKELRSEPLFCKDKLTASYIHWYLPSNPTVAAGLFLP</sequence>
<dbReference type="GO" id="GO:0005524">
    <property type="term" value="F:ATP binding"/>
    <property type="evidence" value="ECO:0007669"/>
    <property type="project" value="UniProtKB-KW"/>
</dbReference>
<dbReference type="InterPro" id="IPR002586">
    <property type="entry name" value="CobQ/CobB/MinD/ParA_Nub-bd_dom"/>
</dbReference>
<reference evidence="12 13" key="1">
    <citation type="submission" date="2016-12" db="EMBL/GenBank/DDBJ databases">
        <authorList>
            <person name="Song W.-J."/>
            <person name="Kurnit D.M."/>
        </authorList>
    </citation>
    <scope>NUCLEOTIDE SEQUENCE [LARGE SCALE GENOMIC DNA]</scope>
    <source>
        <strain evidence="12 13">ATCC 49181</strain>
    </source>
</reference>
<dbReference type="NCBIfam" id="NF002204">
    <property type="entry name" value="PRK01077.1"/>
    <property type="match status" value="1"/>
</dbReference>
<dbReference type="PANTHER" id="PTHR43873">
    <property type="entry name" value="COBYRINATE A,C-DIAMIDE SYNTHASE"/>
    <property type="match status" value="1"/>
</dbReference>
<dbReference type="PANTHER" id="PTHR43873:SF1">
    <property type="entry name" value="COBYRINATE A,C-DIAMIDE SYNTHASE"/>
    <property type="match status" value="1"/>
</dbReference>
<keyword evidence="4" id="KW-0169">Cobalamin biosynthesis</keyword>
<evidence type="ECO:0000313" key="12">
    <source>
        <dbReference type="EMBL" id="SIO13656.1"/>
    </source>
</evidence>
<gene>
    <name evidence="12" type="ORF">SAMN02743940_0973</name>
</gene>
<evidence type="ECO:0000256" key="3">
    <source>
        <dbReference type="ARBA" id="ARBA00006205"/>
    </source>
</evidence>
<dbReference type="InterPro" id="IPR029062">
    <property type="entry name" value="Class_I_gatase-like"/>
</dbReference>
<comment type="similarity">
    <text evidence="3">Belongs to the CobB/CobQ family. CobQ subfamily.</text>
</comment>
<protein>
    <submittedName>
        <fullName evidence="12">Cobyrinic acid a,c-diamide synthase</fullName>
    </submittedName>
</protein>
<keyword evidence="7" id="KW-0067">ATP-binding</keyword>
<evidence type="ECO:0000256" key="5">
    <source>
        <dbReference type="ARBA" id="ARBA00022598"/>
    </source>
</evidence>
<dbReference type="InterPro" id="IPR027417">
    <property type="entry name" value="P-loop_NTPase"/>
</dbReference>
<keyword evidence="13" id="KW-1185">Reference proteome</keyword>
<keyword evidence="6" id="KW-0547">Nucleotide-binding</keyword>
<dbReference type="GO" id="GO:0009236">
    <property type="term" value="P:cobalamin biosynthetic process"/>
    <property type="evidence" value="ECO:0007669"/>
    <property type="project" value="UniProtKB-KW"/>
</dbReference>
<evidence type="ECO:0000256" key="4">
    <source>
        <dbReference type="ARBA" id="ARBA00022573"/>
    </source>
</evidence>
<dbReference type="Gene3D" id="3.40.50.300">
    <property type="entry name" value="P-loop containing nucleotide triphosphate hydrolases"/>
    <property type="match status" value="2"/>
</dbReference>
<dbReference type="Proteomes" id="UP000185062">
    <property type="component" value="Unassembled WGS sequence"/>
</dbReference>
<comment type="pathway">
    <text evidence="2">Cofactor biosynthesis; adenosylcobalamin biosynthesis.</text>
</comment>
<keyword evidence="5" id="KW-0436">Ligase</keyword>
<evidence type="ECO:0000259" key="10">
    <source>
        <dbReference type="Pfam" id="PF01656"/>
    </source>
</evidence>